<organism evidence="2 3">
    <name type="scientific">Oikopleura dioica</name>
    <name type="common">Tunicate</name>
    <dbReference type="NCBI Taxonomy" id="34765"/>
    <lineage>
        <taxon>Eukaryota</taxon>
        <taxon>Metazoa</taxon>
        <taxon>Chordata</taxon>
        <taxon>Tunicata</taxon>
        <taxon>Appendicularia</taxon>
        <taxon>Copelata</taxon>
        <taxon>Oikopleuridae</taxon>
        <taxon>Oikopleura</taxon>
    </lineage>
</organism>
<accession>A0ABN7SHM4</accession>
<feature type="compositionally biased region" description="Basic and acidic residues" evidence="1">
    <location>
        <begin position="190"/>
        <end position="207"/>
    </location>
</feature>
<name>A0ABN7SHM4_OIKDI</name>
<evidence type="ECO:0000313" key="3">
    <source>
        <dbReference type="Proteomes" id="UP001158576"/>
    </source>
</evidence>
<feature type="region of interest" description="Disordered" evidence="1">
    <location>
        <begin position="181"/>
        <end position="210"/>
    </location>
</feature>
<evidence type="ECO:0000256" key="1">
    <source>
        <dbReference type="SAM" id="MobiDB-lite"/>
    </source>
</evidence>
<dbReference type="Proteomes" id="UP001158576">
    <property type="component" value="Chromosome XSR"/>
</dbReference>
<protein>
    <submittedName>
        <fullName evidence="2">Oidioi.mRNA.OKI2018_I69.XSR.g16924.t1.cds</fullName>
    </submittedName>
</protein>
<keyword evidence="3" id="KW-1185">Reference proteome</keyword>
<dbReference type="EMBL" id="OU015569">
    <property type="protein sequence ID" value="CAG5100270.1"/>
    <property type="molecule type" value="Genomic_DNA"/>
</dbReference>
<proteinExistence type="predicted"/>
<reference evidence="2 3" key="1">
    <citation type="submission" date="2021-04" db="EMBL/GenBank/DDBJ databases">
        <authorList>
            <person name="Bliznina A."/>
        </authorList>
    </citation>
    <scope>NUCLEOTIDE SEQUENCE [LARGE SCALE GENOMIC DNA]</scope>
</reference>
<evidence type="ECO:0000313" key="2">
    <source>
        <dbReference type="EMBL" id="CAG5100270.1"/>
    </source>
</evidence>
<sequence>MVILSDGEMKMELARLMAMCSGFDDGNIWNLDESACFIAYAPEKRLIIRKNEFYRKSKAKDERLRFTLTPIVSADGDGSFLPGVIVKANKMTTWSGLESSRTFVSNGTTMVAKKFPGFVAYSNQNGWMTREIFKEELKRFSRFLAREAPIDNEDEELQRQQIEKVEEELLMARDFAQLDLGDDREQIDEQPEKAMEIAPQKKPEKPKKQASILSFFAKK</sequence>
<gene>
    <name evidence="2" type="ORF">OKIOD_LOCUS8482</name>
</gene>